<dbReference type="NCBIfam" id="TIGR00678">
    <property type="entry name" value="holB"/>
    <property type="match status" value="1"/>
</dbReference>
<dbReference type="InterPro" id="IPR027417">
    <property type="entry name" value="P-loop_NTPase"/>
</dbReference>
<evidence type="ECO:0000313" key="9">
    <source>
        <dbReference type="EMBL" id="SEQ09662.1"/>
    </source>
</evidence>
<evidence type="ECO:0000259" key="8">
    <source>
        <dbReference type="Pfam" id="PF09115"/>
    </source>
</evidence>
<keyword evidence="4" id="KW-0548">Nucleotidyltransferase</keyword>
<dbReference type="Proteomes" id="UP000199427">
    <property type="component" value="Unassembled WGS sequence"/>
</dbReference>
<dbReference type="GO" id="GO:0009360">
    <property type="term" value="C:DNA polymerase III complex"/>
    <property type="evidence" value="ECO:0007669"/>
    <property type="project" value="InterPro"/>
</dbReference>
<protein>
    <recommendedName>
        <fullName evidence="2">DNA polymerase III subunit delta'</fullName>
        <ecNumber evidence="1">2.7.7.7</ecNumber>
    </recommendedName>
</protein>
<dbReference type="STRING" id="571933.SAMN05216362_106111"/>
<sequence length="330" mass="38476">MTSWIELKDSQPVAVKMLQNSITRDRIAHAYLFHGPSGTGKHEASLLFAMRYFCENKQIDSAEPCYECISCKRIQSGNHPDLHWIEPDGQSIKKEQIEYLQKEFTYTGLESNQKVYVVRQAEKMTVNAANRLLKFLEEPSQETVAILMTEHIGQMLDTIVSRCQRIQFHSLSDHHLYTRLVDQGLPESTSKLFASMKLNVDQAIEMNGDEWFAEARKIVVQLMDKVMNSSEEGYLFLHQVYLKHFQGRESLEYGLELLLMWFQDIISLHLDKRDSIVLVDQFERLEQFHYVVSLSEAKTLIYEILNTKRKLAQNVHPTLAMEYLILQLQR</sequence>
<proteinExistence type="predicted"/>
<evidence type="ECO:0000256" key="7">
    <source>
        <dbReference type="ARBA" id="ARBA00049244"/>
    </source>
</evidence>
<keyword evidence="10" id="KW-1185">Reference proteome</keyword>
<dbReference type="GO" id="GO:0006261">
    <property type="term" value="P:DNA-templated DNA replication"/>
    <property type="evidence" value="ECO:0007669"/>
    <property type="project" value="TreeGrafter"/>
</dbReference>
<dbReference type="InterPro" id="IPR015199">
    <property type="entry name" value="DNA_pol_III_delta_C"/>
</dbReference>
<comment type="catalytic activity">
    <reaction evidence="7">
        <text>DNA(n) + a 2'-deoxyribonucleoside 5'-triphosphate = DNA(n+1) + diphosphate</text>
        <dbReference type="Rhea" id="RHEA:22508"/>
        <dbReference type="Rhea" id="RHEA-COMP:17339"/>
        <dbReference type="Rhea" id="RHEA-COMP:17340"/>
        <dbReference type="ChEBI" id="CHEBI:33019"/>
        <dbReference type="ChEBI" id="CHEBI:61560"/>
        <dbReference type="ChEBI" id="CHEBI:173112"/>
        <dbReference type="EC" id="2.7.7.7"/>
    </reaction>
</comment>
<dbReference type="Pfam" id="PF13177">
    <property type="entry name" value="DNA_pol3_delta2"/>
    <property type="match status" value="1"/>
</dbReference>
<dbReference type="GO" id="GO:0003887">
    <property type="term" value="F:DNA-directed DNA polymerase activity"/>
    <property type="evidence" value="ECO:0007669"/>
    <property type="project" value="UniProtKB-KW"/>
</dbReference>
<dbReference type="EC" id="2.7.7.7" evidence="1"/>
<organism evidence="9 10">
    <name type="scientific">Piscibacillus halophilus</name>
    <dbReference type="NCBI Taxonomy" id="571933"/>
    <lineage>
        <taxon>Bacteria</taxon>
        <taxon>Bacillati</taxon>
        <taxon>Bacillota</taxon>
        <taxon>Bacilli</taxon>
        <taxon>Bacillales</taxon>
        <taxon>Bacillaceae</taxon>
        <taxon>Piscibacillus</taxon>
    </lineage>
</organism>
<dbReference type="Gene3D" id="3.40.50.300">
    <property type="entry name" value="P-loop containing nucleotide triphosphate hydrolases"/>
    <property type="match status" value="1"/>
</dbReference>
<dbReference type="InterPro" id="IPR050238">
    <property type="entry name" value="DNA_Rep/Repair_Clamp_Loader"/>
</dbReference>
<dbReference type="InterPro" id="IPR004622">
    <property type="entry name" value="DNA_pol_HolB"/>
</dbReference>
<name>A0A1H9D841_9BACI</name>
<gene>
    <name evidence="9" type="ORF">SAMN05216362_106111</name>
</gene>
<dbReference type="FunFam" id="3.40.50.300:FF:001255">
    <property type="entry name" value="DNA polymerase III subunit delta"/>
    <property type="match status" value="1"/>
</dbReference>
<dbReference type="EMBL" id="FOES01000006">
    <property type="protein sequence ID" value="SEQ09662.1"/>
    <property type="molecule type" value="Genomic_DNA"/>
</dbReference>
<dbReference type="OrthoDB" id="9810148at2"/>
<dbReference type="PANTHER" id="PTHR11669">
    <property type="entry name" value="REPLICATION FACTOR C / DNA POLYMERASE III GAMMA-TAU SUBUNIT"/>
    <property type="match status" value="1"/>
</dbReference>
<evidence type="ECO:0000256" key="6">
    <source>
        <dbReference type="ARBA" id="ARBA00022932"/>
    </source>
</evidence>
<evidence type="ECO:0000256" key="1">
    <source>
        <dbReference type="ARBA" id="ARBA00012417"/>
    </source>
</evidence>
<keyword evidence="5" id="KW-0235">DNA replication</keyword>
<dbReference type="AlphaFoldDB" id="A0A1H9D841"/>
<evidence type="ECO:0000256" key="3">
    <source>
        <dbReference type="ARBA" id="ARBA00022679"/>
    </source>
</evidence>
<dbReference type="GO" id="GO:0003677">
    <property type="term" value="F:DNA binding"/>
    <property type="evidence" value="ECO:0007669"/>
    <property type="project" value="InterPro"/>
</dbReference>
<dbReference type="RefSeq" id="WP_091772958.1">
    <property type="nucleotide sequence ID" value="NZ_CAESCL010000049.1"/>
</dbReference>
<dbReference type="GO" id="GO:0008408">
    <property type="term" value="F:3'-5' exonuclease activity"/>
    <property type="evidence" value="ECO:0007669"/>
    <property type="project" value="InterPro"/>
</dbReference>
<evidence type="ECO:0000313" key="10">
    <source>
        <dbReference type="Proteomes" id="UP000199427"/>
    </source>
</evidence>
<feature type="domain" description="DNA polymerase III delta subunit C-terminal" evidence="8">
    <location>
        <begin position="255"/>
        <end position="329"/>
    </location>
</feature>
<evidence type="ECO:0000256" key="2">
    <source>
        <dbReference type="ARBA" id="ARBA00014363"/>
    </source>
</evidence>
<dbReference type="NCBIfam" id="NF005972">
    <property type="entry name" value="PRK08058.1"/>
    <property type="match status" value="1"/>
</dbReference>
<keyword evidence="3" id="KW-0808">Transferase</keyword>
<evidence type="ECO:0000256" key="4">
    <source>
        <dbReference type="ARBA" id="ARBA00022695"/>
    </source>
</evidence>
<reference evidence="9 10" key="1">
    <citation type="submission" date="2016-10" db="EMBL/GenBank/DDBJ databases">
        <authorList>
            <person name="de Groot N.N."/>
        </authorList>
    </citation>
    <scope>NUCLEOTIDE SEQUENCE [LARGE SCALE GENOMIC DNA]</scope>
    <source>
        <strain evidence="9 10">DSM 21633</strain>
    </source>
</reference>
<evidence type="ECO:0000256" key="5">
    <source>
        <dbReference type="ARBA" id="ARBA00022705"/>
    </source>
</evidence>
<dbReference type="Pfam" id="PF09115">
    <property type="entry name" value="DNApol3-delta_C"/>
    <property type="match status" value="1"/>
</dbReference>
<accession>A0A1H9D841</accession>
<keyword evidence="6" id="KW-0239">DNA-directed DNA polymerase</keyword>
<dbReference type="PANTHER" id="PTHR11669:SF8">
    <property type="entry name" value="DNA POLYMERASE III SUBUNIT DELTA"/>
    <property type="match status" value="1"/>
</dbReference>
<dbReference type="SUPFAM" id="SSF52540">
    <property type="entry name" value="P-loop containing nucleoside triphosphate hydrolases"/>
    <property type="match status" value="1"/>
</dbReference>